<dbReference type="SUPFAM" id="SSF48150">
    <property type="entry name" value="DNA-glycosylase"/>
    <property type="match status" value="1"/>
</dbReference>
<accession>X1M8R5</accession>
<reference evidence="1" key="1">
    <citation type="journal article" date="2014" name="Front. Microbiol.">
        <title>High frequency of phylogenetically diverse reductive dehalogenase-homologous genes in deep subseafloor sedimentary metagenomes.</title>
        <authorList>
            <person name="Kawai M."/>
            <person name="Futagami T."/>
            <person name="Toyoda A."/>
            <person name="Takaki Y."/>
            <person name="Nishi S."/>
            <person name="Hori S."/>
            <person name="Arai W."/>
            <person name="Tsubouchi T."/>
            <person name="Morono Y."/>
            <person name="Uchiyama I."/>
            <person name="Ito T."/>
            <person name="Fujiyama A."/>
            <person name="Inagaki F."/>
            <person name="Takami H."/>
        </authorList>
    </citation>
    <scope>NUCLEOTIDE SEQUENCE</scope>
    <source>
        <strain evidence="1">Expedition CK06-06</strain>
    </source>
</reference>
<dbReference type="EMBL" id="BARV01009277">
    <property type="protein sequence ID" value="GAI14466.1"/>
    <property type="molecule type" value="Genomic_DNA"/>
</dbReference>
<dbReference type="GO" id="GO:0006281">
    <property type="term" value="P:DNA repair"/>
    <property type="evidence" value="ECO:0007669"/>
    <property type="project" value="InterPro"/>
</dbReference>
<dbReference type="GO" id="GO:0003824">
    <property type="term" value="F:catalytic activity"/>
    <property type="evidence" value="ECO:0007669"/>
    <property type="project" value="InterPro"/>
</dbReference>
<sequence length="192" mass="22321">MSKKDINTKEIIKTLFKNYDGKFSKSLGIELREKKSDEIFKWFLASILYGARIGEKIATNTYYEFEKRNVLTPEKILKTEWDGLVEILDVGGYVRYDFKTATKLLNIMKIIQDNYNNNLNNMHEAVSDFQDLENKLIEMPGIGPTTANIFLRELREIWEKADPNLSSFAEKSSYNLNLLKVLGKSFKQKEKS</sequence>
<dbReference type="InterPro" id="IPR011257">
    <property type="entry name" value="DNA_glycosylase"/>
</dbReference>
<protein>
    <recommendedName>
        <fullName evidence="2">HhH-GPD domain-containing protein</fullName>
    </recommendedName>
</protein>
<name>X1M8R5_9ZZZZ</name>
<proteinExistence type="predicted"/>
<comment type="caution">
    <text evidence="1">The sequence shown here is derived from an EMBL/GenBank/DDBJ whole genome shotgun (WGS) entry which is preliminary data.</text>
</comment>
<dbReference type="Gene3D" id="1.10.340.30">
    <property type="entry name" value="Hypothetical protein, domain 2"/>
    <property type="match status" value="1"/>
</dbReference>
<dbReference type="AlphaFoldDB" id="X1M8R5"/>
<evidence type="ECO:0000313" key="1">
    <source>
        <dbReference type="EMBL" id="GAI14466.1"/>
    </source>
</evidence>
<organism evidence="1">
    <name type="scientific">marine sediment metagenome</name>
    <dbReference type="NCBI Taxonomy" id="412755"/>
    <lineage>
        <taxon>unclassified sequences</taxon>
        <taxon>metagenomes</taxon>
        <taxon>ecological metagenomes</taxon>
    </lineage>
</organism>
<evidence type="ECO:0008006" key="2">
    <source>
        <dbReference type="Google" id="ProtNLM"/>
    </source>
</evidence>
<gene>
    <name evidence="1" type="ORF">S06H3_18364</name>
</gene>